<accession>A0A1B6GKM3</accession>
<dbReference type="AlphaFoldDB" id="A0A1B6GKM3"/>
<feature type="non-terminal residue" evidence="1">
    <location>
        <position position="149"/>
    </location>
</feature>
<evidence type="ECO:0000313" key="1">
    <source>
        <dbReference type="EMBL" id="JAS63004.1"/>
    </source>
</evidence>
<protein>
    <submittedName>
        <fullName evidence="1">Uncharacterized protein</fullName>
    </submittedName>
</protein>
<dbReference type="EMBL" id="GECZ01006765">
    <property type="protein sequence ID" value="JAS63004.1"/>
    <property type="molecule type" value="Transcribed_RNA"/>
</dbReference>
<name>A0A1B6GKM3_9HEMI</name>
<reference evidence="1" key="1">
    <citation type="submission" date="2015-11" db="EMBL/GenBank/DDBJ databases">
        <title>De novo transcriptome assembly of four potential Pierce s Disease insect vectors from Arizona vineyards.</title>
        <authorList>
            <person name="Tassone E.E."/>
        </authorList>
    </citation>
    <scope>NUCLEOTIDE SEQUENCE</scope>
</reference>
<gene>
    <name evidence="1" type="ORF">g.46758</name>
</gene>
<sequence>MILRKMDNQLRTKFEHYRTSTQPGDGENPCTLPEVSEIIKFLNQECTEIEEANLHSTFTSKPTTFGSHQTSVPQNKYFKSKKHSFEKNKVSLMTFNSNENTLNRPKLPHCFVCNQSDHKVYSCPVFKRKDPKTRFQIVKENRRCTSCLG</sequence>
<proteinExistence type="predicted"/>
<organism evidence="1">
    <name type="scientific">Cuerna arida</name>
    <dbReference type="NCBI Taxonomy" id="1464854"/>
    <lineage>
        <taxon>Eukaryota</taxon>
        <taxon>Metazoa</taxon>
        <taxon>Ecdysozoa</taxon>
        <taxon>Arthropoda</taxon>
        <taxon>Hexapoda</taxon>
        <taxon>Insecta</taxon>
        <taxon>Pterygota</taxon>
        <taxon>Neoptera</taxon>
        <taxon>Paraneoptera</taxon>
        <taxon>Hemiptera</taxon>
        <taxon>Auchenorrhyncha</taxon>
        <taxon>Membracoidea</taxon>
        <taxon>Cicadellidae</taxon>
        <taxon>Cicadellinae</taxon>
        <taxon>Proconiini</taxon>
        <taxon>Cuerna</taxon>
    </lineage>
</organism>